<evidence type="ECO:0000313" key="1">
    <source>
        <dbReference type="EMBL" id="OSQ51981.1"/>
    </source>
</evidence>
<keyword evidence="2" id="KW-1185">Reference proteome</keyword>
<proteinExistence type="predicted"/>
<name>A0A1X4NN77_9RHOB</name>
<sequence length="237" mass="25243">MTQKQGFFRVFAGSVALLVLTACTSEVPDSARGVGFDDYDTYQQRRDAVLEGRAAPTTIGAPPQVTGAPLSATGPLDQAALDARRANSGVDPVQASPGNPAPQIVENAVGISDENDFNAVSNTRSIEGDAALIAQNRARYQIIQPEALPTRPGTDRPNIVAYALQTTNPKGAPIYRRSSFASESRHLRNCAAFASADLAQEEFLANGGPERDRQNLDPDGDGFACTWDPAPFRAVRN</sequence>
<dbReference type="AlphaFoldDB" id="A0A1X4NN77"/>
<dbReference type="OrthoDB" id="7951357at2"/>
<gene>
    <name evidence="1" type="ORF">MGEO_05435</name>
</gene>
<dbReference type="RefSeq" id="WP_085635709.1">
    <property type="nucleotide sequence ID" value="NZ_JFKC01000003.1"/>
</dbReference>
<dbReference type="EMBL" id="JFKC01000003">
    <property type="protein sequence ID" value="OSQ51981.1"/>
    <property type="molecule type" value="Genomic_DNA"/>
</dbReference>
<dbReference type="STRING" id="1123756.MGEO_05435"/>
<protein>
    <recommendedName>
        <fullName evidence="3">Excalibur calcium-binding domain-containing protein</fullName>
    </recommendedName>
</protein>
<comment type="caution">
    <text evidence="1">The sequence shown here is derived from an EMBL/GenBank/DDBJ whole genome shotgun (WGS) entry which is preliminary data.</text>
</comment>
<evidence type="ECO:0008006" key="3">
    <source>
        <dbReference type="Google" id="ProtNLM"/>
    </source>
</evidence>
<organism evidence="1 2">
    <name type="scientific">Marivita geojedonensis</name>
    <dbReference type="NCBI Taxonomy" id="1123756"/>
    <lineage>
        <taxon>Bacteria</taxon>
        <taxon>Pseudomonadati</taxon>
        <taxon>Pseudomonadota</taxon>
        <taxon>Alphaproteobacteria</taxon>
        <taxon>Rhodobacterales</taxon>
        <taxon>Roseobacteraceae</taxon>
        <taxon>Marivita</taxon>
    </lineage>
</organism>
<accession>A0A1X4NN77</accession>
<reference evidence="1 2" key="1">
    <citation type="submission" date="2014-03" db="EMBL/GenBank/DDBJ databases">
        <title>The draft genome sequence of Marivita geojedonensis KCTC 23882.</title>
        <authorList>
            <person name="Lai Q."/>
            <person name="Shao Z."/>
        </authorList>
    </citation>
    <scope>NUCLEOTIDE SEQUENCE [LARGE SCALE GENOMIC DNA]</scope>
    <source>
        <strain evidence="1 2">DPG-138</strain>
    </source>
</reference>
<dbReference type="Proteomes" id="UP000193926">
    <property type="component" value="Unassembled WGS sequence"/>
</dbReference>
<evidence type="ECO:0000313" key="2">
    <source>
        <dbReference type="Proteomes" id="UP000193926"/>
    </source>
</evidence>
<dbReference type="PROSITE" id="PS51257">
    <property type="entry name" value="PROKAR_LIPOPROTEIN"/>
    <property type="match status" value="1"/>
</dbReference>